<name>A0AAN9VUT0_9ORTH</name>
<dbReference type="EMBL" id="JAZDUA010000078">
    <property type="protein sequence ID" value="KAK7869186.1"/>
    <property type="molecule type" value="Genomic_DNA"/>
</dbReference>
<sequence length="100" mass="12239">MLYIITKKVEVEGLPQEPGSFADTIKEKANLWHYQDNEIYSIFCNTMRPSERCQYYVHHWEKKKDIELMWFNYYKKKPEDFQELCKVSALDKFRDFELNS</sequence>
<dbReference type="AlphaFoldDB" id="A0AAN9VUT0"/>
<organism evidence="1 2">
    <name type="scientific">Gryllus longicercus</name>
    <dbReference type="NCBI Taxonomy" id="2509291"/>
    <lineage>
        <taxon>Eukaryota</taxon>
        <taxon>Metazoa</taxon>
        <taxon>Ecdysozoa</taxon>
        <taxon>Arthropoda</taxon>
        <taxon>Hexapoda</taxon>
        <taxon>Insecta</taxon>
        <taxon>Pterygota</taxon>
        <taxon>Neoptera</taxon>
        <taxon>Polyneoptera</taxon>
        <taxon>Orthoptera</taxon>
        <taxon>Ensifera</taxon>
        <taxon>Gryllidea</taxon>
        <taxon>Grylloidea</taxon>
        <taxon>Gryllidae</taxon>
        <taxon>Gryllinae</taxon>
        <taxon>Gryllus</taxon>
    </lineage>
</organism>
<protein>
    <submittedName>
        <fullName evidence="1">Uncharacterized protein</fullName>
    </submittedName>
</protein>
<proteinExistence type="predicted"/>
<reference evidence="1 2" key="1">
    <citation type="submission" date="2024-03" db="EMBL/GenBank/DDBJ databases">
        <title>The genome assembly and annotation of the cricket Gryllus longicercus Weissman &amp; Gray.</title>
        <authorList>
            <person name="Szrajer S."/>
            <person name="Gray D."/>
            <person name="Ylla G."/>
        </authorList>
    </citation>
    <scope>NUCLEOTIDE SEQUENCE [LARGE SCALE GENOMIC DNA]</scope>
    <source>
        <strain evidence="1">DAG 2021-001</strain>
        <tissue evidence="1">Whole body minus gut</tissue>
    </source>
</reference>
<keyword evidence="2" id="KW-1185">Reference proteome</keyword>
<gene>
    <name evidence="1" type="ORF">R5R35_001130</name>
</gene>
<evidence type="ECO:0000313" key="2">
    <source>
        <dbReference type="Proteomes" id="UP001378592"/>
    </source>
</evidence>
<accession>A0AAN9VUT0</accession>
<dbReference type="Proteomes" id="UP001378592">
    <property type="component" value="Unassembled WGS sequence"/>
</dbReference>
<comment type="caution">
    <text evidence="1">The sequence shown here is derived from an EMBL/GenBank/DDBJ whole genome shotgun (WGS) entry which is preliminary data.</text>
</comment>
<evidence type="ECO:0000313" key="1">
    <source>
        <dbReference type="EMBL" id="KAK7869186.1"/>
    </source>
</evidence>